<feature type="region of interest" description="Disordered" evidence="1">
    <location>
        <begin position="146"/>
        <end position="173"/>
    </location>
</feature>
<feature type="compositionally biased region" description="Low complexity" evidence="1">
    <location>
        <begin position="51"/>
        <end position="63"/>
    </location>
</feature>
<accession>A0A9W4MUT3</accession>
<name>A0A9W4MUT3_PENOL</name>
<feature type="compositionally biased region" description="Low complexity" evidence="1">
    <location>
        <begin position="23"/>
        <end position="33"/>
    </location>
</feature>
<feature type="compositionally biased region" description="Polar residues" evidence="1">
    <location>
        <begin position="162"/>
        <end position="171"/>
    </location>
</feature>
<dbReference type="Proteomes" id="UP001153618">
    <property type="component" value="Unassembled WGS sequence"/>
</dbReference>
<keyword evidence="3" id="KW-1185">Reference proteome</keyword>
<feature type="compositionally biased region" description="Basic residues" evidence="1">
    <location>
        <begin position="11"/>
        <end position="22"/>
    </location>
</feature>
<dbReference type="OrthoDB" id="5596422at2759"/>
<evidence type="ECO:0000256" key="1">
    <source>
        <dbReference type="SAM" id="MobiDB-lite"/>
    </source>
</evidence>
<feature type="region of interest" description="Disordered" evidence="1">
    <location>
        <begin position="1"/>
        <end position="63"/>
    </location>
</feature>
<feature type="region of interest" description="Disordered" evidence="1">
    <location>
        <begin position="84"/>
        <end position="121"/>
    </location>
</feature>
<comment type="caution">
    <text evidence="2">The sequence shown here is derived from an EMBL/GenBank/DDBJ whole genome shotgun (WGS) entry which is preliminary data.</text>
</comment>
<feature type="compositionally biased region" description="Basic and acidic residues" evidence="1">
    <location>
        <begin position="106"/>
        <end position="121"/>
    </location>
</feature>
<dbReference type="EMBL" id="CAJVOS010000023">
    <property type="protein sequence ID" value="CAG8097823.1"/>
    <property type="molecule type" value="Genomic_DNA"/>
</dbReference>
<gene>
    <name evidence="2" type="ORF">POLS_LOCUS4586</name>
</gene>
<dbReference type="AlphaFoldDB" id="A0A9W4MUT3"/>
<reference evidence="2" key="1">
    <citation type="submission" date="2021-07" db="EMBL/GenBank/DDBJ databases">
        <authorList>
            <person name="Branca A.L. A."/>
        </authorList>
    </citation>
    <scope>NUCLEOTIDE SEQUENCE</scope>
</reference>
<organism evidence="2 3">
    <name type="scientific">Penicillium olsonii</name>
    <dbReference type="NCBI Taxonomy" id="99116"/>
    <lineage>
        <taxon>Eukaryota</taxon>
        <taxon>Fungi</taxon>
        <taxon>Dikarya</taxon>
        <taxon>Ascomycota</taxon>
        <taxon>Pezizomycotina</taxon>
        <taxon>Eurotiomycetes</taxon>
        <taxon>Eurotiomycetidae</taxon>
        <taxon>Eurotiales</taxon>
        <taxon>Aspergillaceae</taxon>
        <taxon>Penicillium</taxon>
    </lineage>
</organism>
<protein>
    <submittedName>
        <fullName evidence="2">Uncharacterized protein</fullName>
    </submittedName>
</protein>
<evidence type="ECO:0000313" key="3">
    <source>
        <dbReference type="Proteomes" id="UP001153618"/>
    </source>
</evidence>
<evidence type="ECO:0000313" key="2">
    <source>
        <dbReference type="EMBL" id="CAG8097823.1"/>
    </source>
</evidence>
<proteinExistence type="predicted"/>
<sequence>MEGTQQSPLTIKHRPRIAHRKVSSVSSSLSTSSYPQIPSRRSSLHIHTDDSSSSELATSSRTPSLTDSLYNIEVAKIRPTQGRRIQGPRAPRRGFDHSCDPFVDQTPRRYADTHGKTTRRETQLAPQLLVRWSSGSYALVEPCVSSDSSSSSSSGFGRMGQLTGTMSQQNDSRVNSVRSISTSSDSDMICPLELPVAFAKIRSYAGKPCLGTDYSMSLWTSVNVTADVDPFTVPDNSRLGPLDMIVLFDNPHQPSVGGLSPMMLASSNLTSNLIPNRDRLAVACVDGSMRNGFDLLLPLGFHSFDRIRAAFDAFYLRQIKRNQRPRVNTDLSHTLRQICQLFRMYPRAAYGHLVLVSGNYPSPDPLLISGIDRAIGVHTLSPHSHFPLDTQDHPLGWHISYDEDAENLQSEDSHLMRKVSQFVRQVRTGITAGFLSNLDLYMVLGRGCLLLSETPIDHCRLQRLRPGEKWITKVKVGVPDFYQEVKWQLTAHPIIQDLIHQLDEVISMYSSQSLAQYILSSGLKYEHSLLSEPHEVCLESHCTIARDPNLTFRPPLNDANLELLSYEDAGSISASFGSASEVS</sequence>